<evidence type="ECO:0000313" key="1">
    <source>
        <dbReference type="EMBL" id="MBO0615012.1"/>
    </source>
</evidence>
<evidence type="ECO:0000313" key="2">
    <source>
        <dbReference type="EMBL" id="QTX09813.1"/>
    </source>
</evidence>
<reference evidence="2" key="2">
    <citation type="submission" date="2021-04" db="EMBL/GenBank/DDBJ databases">
        <title>Complete Genome and methylome analysis of Thiothrix fructosivorans ATCC 49748.</title>
        <authorList>
            <person name="Fomenkov A."/>
            <person name="Sun L."/>
            <person name="Vincze T."/>
            <person name="Grabovich M.Y."/>
            <person name="Roberts R.J."/>
        </authorList>
    </citation>
    <scope>NUCLEOTIDE SEQUENCE</scope>
    <source>
        <strain evidence="2">ATCC 49748</strain>
    </source>
</reference>
<gene>
    <name evidence="2" type="ORF">J1836_014515</name>
    <name evidence="1" type="ORF">J1836_19125</name>
</gene>
<proteinExistence type="predicted"/>
<reference evidence="1 3" key="1">
    <citation type="submission" date="2021-03" db="EMBL/GenBank/DDBJ databases">
        <title>Draft genome and methylome analysis of Thiotrix fructosivoruns ATCC 49748.</title>
        <authorList>
            <person name="Fomenkov A."/>
            <person name="Grabovich M.Y."/>
            <person name="Roberts R.J."/>
        </authorList>
    </citation>
    <scope>NUCLEOTIDE SEQUENCE [LARGE SCALE GENOMIC DNA]</scope>
    <source>
        <strain evidence="1 3">ATCC 49748</strain>
    </source>
</reference>
<evidence type="ECO:0000313" key="3">
    <source>
        <dbReference type="Proteomes" id="UP000664466"/>
    </source>
</evidence>
<organism evidence="2">
    <name type="scientific">Thiothrix fructosivorans</name>
    <dbReference type="NCBI Taxonomy" id="111770"/>
    <lineage>
        <taxon>Bacteria</taxon>
        <taxon>Pseudomonadati</taxon>
        <taxon>Pseudomonadota</taxon>
        <taxon>Gammaproteobacteria</taxon>
        <taxon>Thiotrichales</taxon>
        <taxon>Thiotrichaceae</taxon>
        <taxon>Thiothrix</taxon>
    </lineage>
</organism>
<dbReference type="EMBL" id="JAFMPM010000008">
    <property type="protein sequence ID" value="MBO0615012.1"/>
    <property type="molecule type" value="Genomic_DNA"/>
</dbReference>
<dbReference type="AlphaFoldDB" id="A0A8B0SCW0"/>
<keyword evidence="3" id="KW-1185">Reference proteome</keyword>
<name>A0A8B0SCW0_9GAMM</name>
<dbReference type="RefSeq" id="WP_207252717.1">
    <property type="nucleotide sequence ID" value="NZ_JAFMPM010000008.1"/>
</dbReference>
<sequence length="148" mass="17628">MVKKKLYWIDDEDRHELMMEKCLFDKVTFISYIGTNAVRDFIRHIPKIDPHADNYFLIDLFMPVPKELEEFTDFWDDDKVTGKYKSLQEKETICGLALQVYLQSKTTLTQEKMKILTAFNNKVDIPPEIILKKQDLKICDKIKEFIKM</sequence>
<dbReference type="EMBL" id="CP072748">
    <property type="protein sequence ID" value="QTX09813.1"/>
    <property type="molecule type" value="Genomic_DNA"/>
</dbReference>
<dbReference type="Proteomes" id="UP000664466">
    <property type="component" value="Unassembled WGS sequence"/>
</dbReference>
<accession>A0A8B0SCW0</accession>
<protein>
    <submittedName>
        <fullName evidence="2">Uncharacterized protein</fullName>
    </submittedName>
</protein>